<dbReference type="Proteomes" id="UP000324797">
    <property type="component" value="Unassembled WGS sequence"/>
</dbReference>
<keyword evidence="5" id="KW-1185">Reference proteome</keyword>
<evidence type="ECO:0000256" key="3">
    <source>
        <dbReference type="SAM" id="SignalP"/>
    </source>
</evidence>
<dbReference type="EMBL" id="VSTH01000080">
    <property type="protein sequence ID" value="TYO64045.1"/>
    <property type="molecule type" value="Genomic_DNA"/>
</dbReference>
<evidence type="ECO:0000313" key="4">
    <source>
        <dbReference type="EMBL" id="TYO64045.1"/>
    </source>
</evidence>
<feature type="region of interest" description="Disordered" evidence="1">
    <location>
        <begin position="148"/>
        <end position="176"/>
    </location>
</feature>
<protein>
    <submittedName>
        <fullName evidence="4">Uncharacterized protein</fullName>
    </submittedName>
</protein>
<feature type="chain" id="PRO_5024432102" evidence="3">
    <location>
        <begin position="25"/>
        <end position="265"/>
    </location>
</feature>
<name>A0A5S4YL20_9BRAD</name>
<keyword evidence="2" id="KW-1133">Transmembrane helix</keyword>
<feature type="region of interest" description="Disordered" evidence="1">
    <location>
        <begin position="87"/>
        <end position="112"/>
    </location>
</feature>
<evidence type="ECO:0000313" key="5">
    <source>
        <dbReference type="Proteomes" id="UP000324797"/>
    </source>
</evidence>
<reference evidence="4 5" key="1">
    <citation type="submission" date="2019-08" db="EMBL/GenBank/DDBJ databases">
        <title>Bradyrhizobium hipponensis sp. nov., a rhizobium isolated from a Lupinus angustifolius root nodule in Tunisia.</title>
        <authorList>
            <person name="Off K."/>
            <person name="Rejili M."/>
            <person name="Mars M."/>
            <person name="Brachmann A."/>
            <person name="Marin M."/>
        </authorList>
    </citation>
    <scope>NUCLEOTIDE SEQUENCE [LARGE SCALE GENOMIC DNA]</scope>
    <source>
        <strain evidence="5">aSej3</strain>
    </source>
</reference>
<feature type="transmembrane region" description="Helical" evidence="2">
    <location>
        <begin position="219"/>
        <end position="237"/>
    </location>
</feature>
<sequence length="265" mass="27860">MSGYLRFCFSAFFLAGLSTSPASSNPFATLFNTSPGQATPPAAAAEECLPEPGKSTADGQHWVYRFDGHRKCWFQAAEGTATVKRSIHHHAAKRRVAGPAESETGPRKRKEAVVDARAELLRSAPAETPQPTPQAPKLKVADAAPVPTTGAGALVPPASVVTNPATDQLTPDHSTPRQVDVETLLAAAPAASDAVAASMPPATPVAVPIGETGDDWPRWSATWLGVLLMVLGLVSLLSSSRTLRRAVLVARFRDSRTDLAAIAED</sequence>
<proteinExistence type="predicted"/>
<feature type="compositionally biased region" description="Polar residues" evidence="1">
    <location>
        <begin position="160"/>
        <end position="176"/>
    </location>
</feature>
<keyword evidence="2" id="KW-0472">Membrane</keyword>
<evidence type="ECO:0000256" key="2">
    <source>
        <dbReference type="SAM" id="Phobius"/>
    </source>
</evidence>
<feature type="compositionally biased region" description="Basic residues" evidence="1">
    <location>
        <begin position="87"/>
        <end position="96"/>
    </location>
</feature>
<feature type="signal peptide" evidence="3">
    <location>
        <begin position="1"/>
        <end position="24"/>
    </location>
</feature>
<keyword evidence="2" id="KW-0812">Transmembrane</keyword>
<evidence type="ECO:0000256" key="1">
    <source>
        <dbReference type="SAM" id="MobiDB-lite"/>
    </source>
</evidence>
<accession>A0A5S4YL20</accession>
<gene>
    <name evidence="4" type="ORF">FXV83_24025</name>
</gene>
<keyword evidence="3" id="KW-0732">Signal</keyword>
<organism evidence="4 5">
    <name type="scientific">Bradyrhizobium hipponense</name>
    <dbReference type="NCBI Taxonomy" id="2605638"/>
    <lineage>
        <taxon>Bacteria</taxon>
        <taxon>Pseudomonadati</taxon>
        <taxon>Pseudomonadota</taxon>
        <taxon>Alphaproteobacteria</taxon>
        <taxon>Hyphomicrobiales</taxon>
        <taxon>Nitrobacteraceae</taxon>
        <taxon>Bradyrhizobium</taxon>
    </lineage>
</organism>
<dbReference type="AlphaFoldDB" id="A0A5S4YL20"/>
<comment type="caution">
    <text evidence="4">The sequence shown here is derived from an EMBL/GenBank/DDBJ whole genome shotgun (WGS) entry which is preliminary data.</text>
</comment>